<evidence type="ECO:0000313" key="1">
    <source>
        <dbReference type="EMBL" id="GES12089.1"/>
    </source>
</evidence>
<evidence type="ECO:0000313" key="2">
    <source>
        <dbReference type="Proteomes" id="UP000331127"/>
    </source>
</evidence>
<gene>
    <name evidence="1" type="ORF">Amac_056860</name>
</gene>
<comment type="caution">
    <text evidence="1">The sequence shown here is derived from an EMBL/GenBank/DDBJ whole genome shotgun (WGS) entry which is preliminary data.</text>
</comment>
<reference evidence="1 2" key="1">
    <citation type="submission" date="2019-10" db="EMBL/GenBank/DDBJ databases">
        <title>Whole genome shotgun sequence of Acrocarpospora macrocephala NBRC 16266.</title>
        <authorList>
            <person name="Ichikawa N."/>
            <person name="Kimura A."/>
            <person name="Kitahashi Y."/>
            <person name="Komaki H."/>
            <person name="Oguchi A."/>
        </authorList>
    </citation>
    <scope>NUCLEOTIDE SEQUENCE [LARGE SCALE GENOMIC DNA]</scope>
    <source>
        <strain evidence="1 2">NBRC 16266</strain>
    </source>
</reference>
<name>A0A5M3WVX2_9ACTN</name>
<dbReference type="AlphaFoldDB" id="A0A5M3WVX2"/>
<accession>A0A5M3WVX2</accession>
<dbReference type="EMBL" id="BLAE01000034">
    <property type="protein sequence ID" value="GES12089.1"/>
    <property type="molecule type" value="Genomic_DNA"/>
</dbReference>
<protein>
    <submittedName>
        <fullName evidence="1">Uncharacterized protein</fullName>
    </submittedName>
</protein>
<proteinExistence type="predicted"/>
<organism evidence="1 2">
    <name type="scientific">Acrocarpospora macrocephala</name>
    <dbReference type="NCBI Taxonomy" id="150177"/>
    <lineage>
        <taxon>Bacteria</taxon>
        <taxon>Bacillati</taxon>
        <taxon>Actinomycetota</taxon>
        <taxon>Actinomycetes</taxon>
        <taxon>Streptosporangiales</taxon>
        <taxon>Streptosporangiaceae</taxon>
        <taxon>Acrocarpospora</taxon>
    </lineage>
</organism>
<sequence>MVAKEEAGESAAQKRFRKDVDDLADIGVAIRRQLDSIQVSIPLRLAEVAKAAWSREELERPPSETFEQGLIRTLAGDLALIGLIVGEAEPAGDEVVIQLDVRFISHAIFAADRREDRSTK</sequence>
<dbReference type="Proteomes" id="UP000331127">
    <property type="component" value="Unassembled WGS sequence"/>
</dbReference>
<keyword evidence="2" id="KW-1185">Reference proteome</keyword>